<evidence type="ECO:0000313" key="1">
    <source>
        <dbReference type="EMBL" id="CCB50973.1"/>
    </source>
</evidence>
<reference evidence="2" key="1">
    <citation type="journal article" date="2007" name="Nature">
        <title>The grapevine genome sequence suggests ancestral hexaploidization in major angiosperm phyla.</title>
        <authorList>
            <consortium name="The French-Italian Public Consortium for Grapevine Genome Characterization."/>
            <person name="Jaillon O."/>
            <person name="Aury J.-M."/>
            <person name="Noel B."/>
            <person name="Policriti A."/>
            <person name="Clepet C."/>
            <person name="Casagrande A."/>
            <person name="Choisne N."/>
            <person name="Aubourg S."/>
            <person name="Vitulo N."/>
            <person name="Jubin C."/>
            <person name="Vezzi A."/>
            <person name="Legeai F."/>
            <person name="Hugueney P."/>
            <person name="Dasilva C."/>
            <person name="Horner D."/>
            <person name="Mica E."/>
            <person name="Jublot D."/>
            <person name="Poulain J."/>
            <person name="Bruyere C."/>
            <person name="Billault A."/>
            <person name="Segurens B."/>
            <person name="Gouyvenoux M."/>
            <person name="Ugarte E."/>
            <person name="Cattonaro F."/>
            <person name="Anthouard V."/>
            <person name="Vico V."/>
            <person name="Del Fabbro C."/>
            <person name="Alaux M."/>
            <person name="Di Gaspero G."/>
            <person name="Dumas V."/>
            <person name="Felice N."/>
            <person name="Paillard S."/>
            <person name="Juman I."/>
            <person name="Moroldo M."/>
            <person name="Scalabrin S."/>
            <person name="Canaguier A."/>
            <person name="Le Clainche I."/>
            <person name="Malacrida G."/>
            <person name="Durand E."/>
            <person name="Pesole G."/>
            <person name="Laucou V."/>
            <person name="Chatelet P."/>
            <person name="Merdinoglu D."/>
            <person name="Delledonne M."/>
            <person name="Pezzotti M."/>
            <person name="Lecharny A."/>
            <person name="Scarpelli C."/>
            <person name="Artiguenave F."/>
            <person name="Pe M.E."/>
            <person name="Valle G."/>
            <person name="Morgante M."/>
            <person name="Caboche M."/>
            <person name="Adam-Blondon A.-F."/>
            <person name="Weissenbach J."/>
            <person name="Quetier F."/>
            <person name="Wincker P."/>
        </authorList>
    </citation>
    <scope>NUCLEOTIDE SEQUENCE [LARGE SCALE GENOMIC DNA]</scope>
    <source>
        <strain evidence="2">cv. Pinot noir / PN40024</strain>
    </source>
</reference>
<dbReference type="EMBL" id="FN595752">
    <property type="protein sequence ID" value="CCB50973.1"/>
    <property type="molecule type" value="Genomic_DNA"/>
</dbReference>
<dbReference type="HOGENOM" id="CLU_3176439_0_0_1"/>
<sequence>MAIISFAYMEGERNFFTWMLGWATERVQCHCLRQGWGSIMGMVKLFS</sequence>
<protein>
    <submittedName>
        <fullName evidence="1">Uncharacterized protein</fullName>
    </submittedName>
</protein>
<proteinExistence type="predicted"/>
<dbReference type="InParanoid" id="F6HF33"/>
<dbReference type="AlphaFoldDB" id="F6HF33"/>
<name>F6HF33_VITVI</name>
<gene>
    <name evidence="1" type="ordered locus">VIT_01s0011g02370</name>
</gene>
<dbReference type="PaxDb" id="29760-VIT_01s0011g02370.t01"/>
<accession>F6HF33</accession>
<dbReference type="Proteomes" id="UP000009183">
    <property type="component" value="Chromosome 1"/>
</dbReference>
<organism evidence="1 2">
    <name type="scientific">Vitis vinifera</name>
    <name type="common">Grape</name>
    <dbReference type="NCBI Taxonomy" id="29760"/>
    <lineage>
        <taxon>Eukaryota</taxon>
        <taxon>Viridiplantae</taxon>
        <taxon>Streptophyta</taxon>
        <taxon>Embryophyta</taxon>
        <taxon>Tracheophyta</taxon>
        <taxon>Spermatophyta</taxon>
        <taxon>Magnoliopsida</taxon>
        <taxon>eudicotyledons</taxon>
        <taxon>Gunneridae</taxon>
        <taxon>Pentapetalae</taxon>
        <taxon>rosids</taxon>
        <taxon>Vitales</taxon>
        <taxon>Vitaceae</taxon>
        <taxon>Viteae</taxon>
        <taxon>Vitis</taxon>
    </lineage>
</organism>
<keyword evidence="2" id="KW-1185">Reference proteome</keyword>
<evidence type="ECO:0000313" key="2">
    <source>
        <dbReference type="Proteomes" id="UP000009183"/>
    </source>
</evidence>